<dbReference type="Gene3D" id="2.60.40.150">
    <property type="entry name" value="C2 domain"/>
    <property type="match status" value="1"/>
</dbReference>
<keyword evidence="5" id="KW-1185">Reference proteome</keyword>
<evidence type="ECO:0000313" key="5">
    <source>
        <dbReference type="Proteomes" id="UP001148838"/>
    </source>
</evidence>
<gene>
    <name evidence="4" type="primary">SYT1</name>
    <name evidence="4" type="ORF">ANN_22058</name>
</gene>
<feature type="domain" description="C2" evidence="3">
    <location>
        <begin position="174"/>
        <end position="294"/>
    </location>
</feature>
<proteinExistence type="predicted"/>
<keyword evidence="2" id="KW-0472">Membrane</keyword>
<dbReference type="EMBL" id="JAJSOF020000033">
    <property type="protein sequence ID" value="KAJ4429854.1"/>
    <property type="molecule type" value="Genomic_DNA"/>
</dbReference>
<dbReference type="Proteomes" id="UP001148838">
    <property type="component" value="Unassembled WGS sequence"/>
</dbReference>
<name>A0ABQ8S729_PERAM</name>
<dbReference type="PRINTS" id="PR00360">
    <property type="entry name" value="C2DOMAIN"/>
</dbReference>
<dbReference type="PRINTS" id="PR00399">
    <property type="entry name" value="SYNAPTOTAGMN"/>
</dbReference>
<dbReference type="PANTHER" id="PTHR10024:SF227">
    <property type="entry name" value="SYNAPTOTAGMIN 1"/>
    <property type="match status" value="1"/>
</dbReference>
<evidence type="ECO:0000256" key="2">
    <source>
        <dbReference type="SAM" id="Phobius"/>
    </source>
</evidence>
<dbReference type="SMART" id="SM00239">
    <property type="entry name" value="C2"/>
    <property type="match status" value="1"/>
</dbReference>
<sequence>IFASTPASTEGVIGSTIPPKTTGEKIAEQIMDTAEVVAHDMGIPTAALIAIIVGVCILILGICGCCIWRCCRKKRGKDGKGKGRALDLKGVSLIGPAYKEKVQPDMEELTENAEDGADEAESKQSEVKLGRLQYKVSGIVHGFAVLYQNKWKQVCKKKKLTSVRVSKQFTFLPLPALPYVSLEYDFNANSLAVTVIQAEDLPALDMGGTSDPYVKVYLLPDKKKKFETKVHRKTLSPVFNETFTFKNVPYADAMNKTLVFAIFDFDRFSKHDQIGEVKLPLCQVDLAQTIEDWRELQSVEGEGGQVGNDFQLISTNVNYIKLVCMYVLVNFRHLPQG</sequence>
<organism evidence="4 5">
    <name type="scientific">Periplaneta americana</name>
    <name type="common">American cockroach</name>
    <name type="synonym">Blatta americana</name>
    <dbReference type="NCBI Taxonomy" id="6978"/>
    <lineage>
        <taxon>Eukaryota</taxon>
        <taxon>Metazoa</taxon>
        <taxon>Ecdysozoa</taxon>
        <taxon>Arthropoda</taxon>
        <taxon>Hexapoda</taxon>
        <taxon>Insecta</taxon>
        <taxon>Pterygota</taxon>
        <taxon>Neoptera</taxon>
        <taxon>Polyneoptera</taxon>
        <taxon>Dictyoptera</taxon>
        <taxon>Blattodea</taxon>
        <taxon>Blattoidea</taxon>
        <taxon>Blattidae</taxon>
        <taxon>Blattinae</taxon>
        <taxon>Periplaneta</taxon>
    </lineage>
</organism>
<comment type="caution">
    <text evidence="4">The sequence shown here is derived from an EMBL/GenBank/DDBJ whole genome shotgun (WGS) entry which is preliminary data.</text>
</comment>
<dbReference type="PROSITE" id="PS50004">
    <property type="entry name" value="C2"/>
    <property type="match status" value="1"/>
</dbReference>
<dbReference type="InterPro" id="IPR001565">
    <property type="entry name" value="Synaptotagmin"/>
</dbReference>
<feature type="transmembrane region" description="Helical" evidence="2">
    <location>
        <begin position="46"/>
        <end position="68"/>
    </location>
</feature>
<dbReference type="InterPro" id="IPR035892">
    <property type="entry name" value="C2_domain_sf"/>
</dbReference>
<keyword evidence="2" id="KW-0812">Transmembrane</keyword>
<dbReference type="CDD" id="cd08385">
    <property type="entry name" value="C2A_Synaptotagmin-1-5-6-9-10"/>
    <property type="match status" value="1"/>
</dbReference>
<evidence type="ECO:0000259" key="3">
    <source>
        <dbReference type="PROSITE" id="PS50004"/>
    </source>
</evidence>
<reference evidence="4 5" key="1">
    <citation type="journal article" date="2022" name="Allergy">
        <title>Genome assembly and annotation of Periplaneta americana reveal a comprehensive cockroach allergen profile.</title>
        <authorList>
            <person name="Wang L."/>
            <person name="Xiong Q."/>
            <person name="Saelim N."/>
            <person name="Wang L."/>
            <person name="Nong W."/>
            <person name="Wan A.T."/>
            <person name="Shi M."/>
            <person name="Liu X."/>
            <person name="Cao Q."/>
            <person name="Hui J.H.L."/>
            <person name="Sookrung N."/>
            <person name="Leung T.F."/>
            <person name="Tungtrongchitr A."/>
            <person name="Tsui S.K.W."/>
        </authorList>
    </citation>
    <scope>NUCLEOTIDE SEQUENCE [LARGE SCALE GENOMIC DNA]</scope>
    <source>
        <strain evidence="4">PWHHKU_190912</strain>
    </source>
</reference>
<feature type="non-terminal residue" evidence="4">
    <location>
        <position position="1"/>
    </location>
</feature>
<accession>A0ABQ8S729</accession>
<keyword evidence="2" id="KW-1133">Transmembrane helix</keyword>
<evidence type="ECO:0000313" key="4">
    <source>
        <dbReference type="EMBL" id="KAJ4429854.1"/>
    </source>
</evidence>
<keyword evidence="1" id="KW-0677">Repeat</keyword>
<dbReference type="Pfam" id="PF00168">
    <property type="entry name" value="C2"/>
    <property type="match status" value="1"/>
</dbReference>
<dbReference type="PANTHER" id="PTHR10024">
    <property type="entry name" value="SYNAPTOTAGMIN"/>
    <property type="match status" value="1"/>
</dbReference>
<evidence type="ECO:0000256" key="1">
    <source>
        <dbReference type="ARBA" id="ARBA00022737"/>
    </source>
</evidence>
<dbReference type="InterPro" id="IPR000008">
    <property type="entry name" value="C2_dom"/>
</dbReference>
<protein>
    <submittedName>
        <fullName evidence="4">Arf guanine nucleotide exchange factor syt1</fullName>
    </submittedName>
</protein>
<dbReference type="SUPFAM" id="SSF49562">
    <property type="entry name" value="C2 domain (Calcium/lipid-binding domain, CaLB)"/>
    <property type="match status" value="1"/>
</dbReference>